<organism evidence="3 4">
    <name type="scientific">Crepidotus variabilis</name>
    <dbReference type="NCBI Taxonomy" id="179855"/>
    <lineage>
        <taxon>Eukaryota</taxon>
        <taxon>Fungi</taxon>
        <taxon>Dikarya</taxon>
        <taxon>Basidiomycota</taxon>
        <taxon>Agaricomycotina</taxon>
        <taxon>Agaricomycetes</taxon>
        <taxon>Agaricomycetidae</taxon>
        <taxon>Agaricales</taxon>
        <taxon>Agaricineae</taxon>
        <taxon>Crepidotaceae</taxon>
        <taxon>Crepidotus</taxon>
    </lineage>
</organism>
<proteinExistence type="predicted"/>
<feature type="domain" description="Amidohydrolase-related" evidence="2">
    <location>
        <begin position="427"/>
        <end position="513"/>
    </location>
</feature>
<dbReference type="InterPro" id="IPR006680">
    <property type="entry name" value="Amidohydro-rel"/>
</dbReference>
<keyword evidence="1" id="KW-0472">Membrane</keyword>
<dbReference type="GO" id="GO:0005737">
    <property type="term" value="C:cytoplasm"/>
    <property type="evidence" value="ECO:0007669"/>
    <property type="project" value="TreeGrafter"/>
</dbReference>
<dbReference type="SUPFAM" id="SSF51556">
    <property type="entry name" value="Metallo-dependent hydrolases"/>
    <property type="match status" value="1"/>
</dbReference>
<dbReference type="Pfam" id="PF01979">
    <property type="entry name" value="Amidohydro_1"/>
    <property type="match status" value="1"/>
</dbReference>
<keyword evidence="1" id="KW-0812">Transmembrane</keyword>
<accession>A0A9P6JR46</accession>
<dbReference type="Gene3D" id="3.20.20.140">
    <property type="entry name" value="Metal-dependent hydrolases"/>
    <property type="match status" value="2"/>
</dbReference>
<dbReference type="AlphaFoldDB" id="A0A9P6JR46"/>
<feature type="transmembrane region" description="Helical" evidence="1">
    <location>
        <begin position="32"/>
        <end position="49"/>
    </location>
</feature>
<evidence type="ECO:0000256" key="1">
    <source>
        <dbReference type="SAM" id="Phobius"/>
    </source>
</evidence>
<name>A0A9P6JR46_9AGAR</name>
<evidence type="ECO:0000313" key="4">
    <source>
        <dbReference type="Proteomes" id="UP000807306"/>
    </source>
</evidence>
<dbReference type="PANTHER" id="PTHR43668">
    <property type="entry name" value="ALLANTOINASE"/>
    <property type="match status" value="1"/>
</dbReference>
<dbReference type="SUPFAM" id="SSF51338">
    <property type="entry name" value="Composite domain of metallo-dependent hydrolases"/>
    <property type="match status" value="1"/>
</dbReference>
<protein>
    <submittedName>
        <fullName evidence="3">Carbohydrate esterase family 9 protein</fullName>
    </submittedName>
</protein>
<dbReference type="OrthoDB" id="10258955at2759"/>
<evidence type="ECO:0000259" key="2">
    <source>
        <dbReference type="Pfam" id="PF01979"/>
    </source>
</evidence>
<gene>
    <name evidence="3" type="ORF">CPB83DRAFT_812199</name>
</gene>
<dbReference type="EMBL" id="MU157846">
    <property type="protein sequence ID" value="KAF9529384.1"/>
    <property type="molecule type" value="Genomic_DNA"/>
</dbReference>
<keyword evidence="4" id="KW-1185">Reference proteome</keyword>
<dbReference type="GO" id="GO:0006145">
    <property type="term" value="P:purine nucleobase catabolic process"/>
    <property type="evidence" value="ECO:0007669"/>
    <property type="project" value="TreeGrafter"/>
</dbReference>
<evidence type="ECO:0000313" key="3">
    <source>
        <dbReference type="EMBL" id="KAF9529384.1"/>
    </source>
</evidence>
<dbReference type="InterPro" id="IPR032466">
    <property type="entry name" value="Metal_Hydrolase"/>
</dbReference>
<dbReference type="GO" id="GO:0004038">
    <property type="term" value="F:allantoinase activity"/>
    <property type="evidence" value="ECO:0007669"/>
    <property type="project" value="TreeGrafter"/>
</dbReference>
<sequence>MASKRELEEFREFLQVHDNPPKFRYITKATRRAWLISCISVWLFIYFVYANQQLWLPSGDIFKNKHHHNHPSDPTAVLKRCRALEAKVELPSDFVNRKRSDRFEEGTRPILVQNARIWTGRKNGTHVFKGDVLLDKGLIKSIGYLSGGSLVEVYGTSLRVVNADGAWVTPGIVDVHSHIGVESAPYLKGAADGNSYHGIIQPWLRSLDGLNTHDLSYPLSIAGGVTTALVLPGSANAIGGQGFVMKIRETGEKSPSSMLLEPPYQINTSFPNPNLPSRWRHIKHACGENPSRVYQGTRMDTMWELRQAYNKAKQIKEKQDSYCSRAFARDWHDLGEFPEALDWEALVDVLRGKTKVNVHCYEAVDFDGIVRLSNEFKFPIAAFHHAAEAYLVPDLLKKTYGKTPAVALFATFSRYKREAYRASEFAPRILAESGIRVTMKSDHPSAIDSRYLSYEAQQAYFYGLPENLAIASITSQPAEVLGMGHRIGYIKEGYDADIVIWDSHPLALGATPTEVFIDGIPQLERAFVVEKPSNYQRRPPVPNFDKDAENAVVYEGLPPLQPRRSEAGSTVVFQNVGTMFQQRNGVVEQIQIAQGEGSGMIVTRNGTIICSDQCANLFDIGDANTKVINLDGGSISPGFVSYGSPLGLEHIKLEPSTNDGTIIDPLSRQVPKILGDFSIIRATDGLQFASRDALLAYRVGVTSAVTAPVSTGFYGGLSVAFSTGASHKLEKGAIIQEVTAVHIALNRQNKYSVSTQFAALRRLLQDPSEGEAGVWYKKVISGEIPLVAAVDSADIMATLIILKKEIELRNGKQIRLTITGGAEAHLLAKELAEANIGVLLPSKPFPMSWEGRRILPGPPISPRTALTELIENGVSVGILSQGSWEARNLPFDVTRAAIDSGGKLKKEEAFALGSTNVQRLLGVQIDEATVDLVATKGGDILSSSSRVAAILSPVREAVFFMDNN</sequence>
<keyword evidence="1" id="KW-1133">Transmembrane helix</keyword>
<dbReference type="InterPro" id="IPR050138">
    <property type="entry name" value="DHOase/Allantoinase_Hydrolase"/>
</dbReference>
<dbReference type="PANTHER" id="PTHR43668:SF5">
    <property type="entry name" value="AMIDOHYDROLASE 3 DOMAIN-CONTAINING PROTEIN"/>
    <property type="match status" value="1"/>
</dbReference>
<reference evidence="3" key="1">
    <citation type="submission" date="2020-11" db="EMBL/GenBank/DDBJ databases">
        <authorList>
            <consortium name="DOE Joint Genome Institute"/>
            <person name="Ahrendt S."/>
            <person name="Riley R."/>
            <person name="Andreopoulos W."/>
            <person name="Labutti K."/>
            <person name="Pangilinan J."/>
            <person name="Ruiz-Duenas F.J."/>
            <person name="Barrasa J.M."/>
            <person name="Sanchez-Garcia M."/>
            <person name="Camarero S."/>
            <person name="Miyauchi S."/>
            <person name="Serrano A."/>
            <person name="Linde D."/>
            <person name="Babiker R."/>
            <person name="Drula E."/>
            <person name="Ayuso-Fernandez I."/>
            <person name="Pacheco R."/>
            <person name="Padilla G."/>
            <person name="Ferreira P."/>
            <person name="Barriuso J."/>
            <person name="Kellner H."/>
            <person name="Castanera R."/>
            <person name="Alfaro M."/>
            <person name="Ramirez L."/>
            <person name="Pisabarro A.G."/>
            <person name="Kuo A."/>
            <person name="Tritt A."/>
            <person name="Lipzen A."/>
            <person name="He G."/>
            <person name="Yan M."/>
            <person name="Ng V."/>
            <person name="Cullen D."/>
            <person name="Martin F."/>
            <person name="Rosso M.-N."/>
            <person name="Henrissat B."/>
            <person name="Hibbett D."/>
            <person name="Martinez A.T."/>
            <person name="Grigoriev I.V."/>
        </authorList>
    </citation>
    <scope>NUCLEOTIDE SEQUENCE</scope>
    <source>
        <strain evidence="3">CBS 506.95</strain>
    </source>
</reference>
<comment type="caution">
    <text evidence="3">The sequence shown here is derived from an EMBL/GenBank/DDBJ whole genome shotgun (WGS) entry which is preliminary data.</text>
</comment>
<dbReference type="Proteomes" id="UP000807306">
    <property type="component" value="Unassembled WGS sequence"/>
</dbReference>
<dbReference type="InterPro" id="IPR011059">
    <property type="entry name" value="Metal-dep_hydrolase_composite"/>
</dbReference>